<dbReference type="Proteomes" id="UP000507222">
    <property type="component" value="Unassembled WGS sequence"/>
</dbReference>
<dbReference type="SUPFAM" id="SSF52777">
    <property type="entry name" value="CoA-dependent acyltransferases"/>
    <property type="match status" value="1"/>
</dbReference>
<evidence type="ECO:0000313" key="3">
    <source>
        <dbReference type="Proteomes" id="UP000507222"/>
    </source>
</evidence>
<dbReference type="GO" id="GO:0016740">
    <property type="term" value="F:transferase activity"/>
    <property type="evidence" value="ECO:0007669"/>
    <property type="project" value="UniProtKB-KW"/>
</dbReference>
<proteinExistence type="predicted"/>
<dbReference type="Pfam" id="PF02458">
    <property type="entry name" value="Transferase"/>
    <property type="match status" value="1"/>
</dbReference>
<dbReference type="EMBL" id="CAEKDK010000007">
    <property type="protein sequence ID" value="CAB4287391.1"/>
    <property type="molecule type" value="Genomic_DNA"/>
</dbReference>
<dbReference type="InterPro" id="IPR023213">
    <property type="entry name" value="CAT-like_dom_sf"/>
</dbReference>
<name>A0A6J5VGJ3_PRUAR</name>
<organism evidence="2 3">
    <name type="scientific">Prunus armeniaca</name>
    <name type="common">Apricot</name>
    <name type="synonym">Armeniaca vulgaris</name>
    <dbReference type="NCBI Taxonomy" id="36596"/>
    <lineage>
        <taxon>Eukaryota</taxon>
        <taxon>Viridiplantae</taxon>
        <taxon>Streptophyta</taxon>
        <taxon>Embryophyta</taxon>
        <taxon>Tracheophyta</taxon>
        <taxon>Spermatophyta</taxon>
        <taxon>Magnoliopsida</taxon>
        <taxon>eudicotyledons</taxon>
        <taxon>Gunneridae</taxon>
        <taxon>Pentapetalae</taxon>
        <taxon>rosids</taxon>
        <taxon>fabids</taxon>
        <taxon>Rosales</taxon>
        <taxon>Rosaceae</taxon>
        <taxon>Amygdaloideae</taxon>
        <taxon>Amygdaleae</taxon>
        <taxon>Prunus</taxon>
    </lineage>
</organism>
<dbReference type="Gene3D" id="3.30.559.10">
    <property type="entry name" value="Chloramphenicol acetyltransferase-like domain"/>
    <property type="match status" value="2"/>
</dbReference>
<accession>A0A6J5VGJ3</accession>
<evidence type="ECO:0008006" key="4">
    <source>
        <dbReference type="Google" id="ProtNLM"/>
    </source>
</evidence>
<evidence type="ECO:0000256" key="1">
    <source>
        <dbReference type="ARBA" id="ARBA00022679"/>
    </source>
</evidence>
<dbReference type="PANTHER" id="PTHR31896">
    <property type="entry name" value="FAMILY REGULATORY PROTEIN, PUTATIVE (AFU_ORTHOLOGUE AFUA_3G14730)-RELATED"/>
    <property type="match status" value="1"/>
</dbReference>
<dbReference type="InterPro" id="IPR051283">
    <property type="entry name" value="Sec_Metabolite_Acyltrans"/>
</dbReference>
<dbReference type="AlphaFoldDB" id="A0A6J5VGJ3"/>
<reference evidence="2 3" key="1">
    <citation type="submission" date="2020-05" db="EMBL/GenBank/DDBJ databases">
        <authorList>
            <person name="Campoy J."/>
            <person name="Schneeberger K."/>
            <person name="Spophaly S."/>
        </authorList>
    </citation>
    <scope>NUCLEOTIDE SEQUENCE [LARGE SCALE GENOMIC DNA]</scope>
    <source>
        <strain evidence="2">PruArmRojPasFocal</strain>
    </source>
</reference>
<keyword evidence="1" id="KW-0808">Transferase</keyword>
<evidence type="ECO:0000313" key="2">
    <source>
        <dbReference type="EMBL" id="CAB4287391.1"/>
    </source>
</evidence>
<protein>
    <recommendedName>
        <fullName evidence="4">Acetyltransferase</fullName>
    </recommendedName>
</protein>
<dbReference type="PANTHER" id="PTHR31896:SF39">
    <property type="entry name" value="PROTEIN ENHANCED PSEUDOMONAS SUSCEPTIBILITY 1-LIKE"/>
    <property type="match status" value="1"/>
</dbReference>
<sequence length="464" mass="51504">MTQIRHISTSTIRPTIENDHLAHKIQLTPCDLQLIQIYYNQKGLLFHKPADQEQSNDLVQLLKASLSRTLNIFYPLAGRLAPIENEDNNTTCFFINCNGAGALFVHAIADCVKVEVADILDPLCIPDEIVYHLFPLNAVRNYEGISKPLLAAQVTELVDGIFIGCSINHAVVDGTSFWHFFNTWSEISRAGSNNISQPPPFFGRQFLDSVIDLPVQLPFSYGEITRKLVRRSSESLQRVLFHFSKQKVAELKSKANAEIGINNISSLQALMAHLWRAATRSRHLNPDQEVIYVVMVGLRQRLKPPLPEEYLGNAVKAVLVKSTAGELLHHGLGWAALQINKQVASLTAEEARKSLEEWVKTPIFVSNISNISTSSALLAGSSLRFNVFGNDFGWGRPLAVRSGAADKTNGRLTVFPGAEEGSIDVKACLFPEALQAMKDDKEFMEVVLHHGWSIDFEGPGKNKN</sequence>
<gene>
    <name evidence="2" type="ORF">CURHAP_LOCUS45323</name>
</gene>